<evidence type="ECO:0000256" key="1">
    <source>
        <dbReference type="SAM" id="Phobius"/>
    </source>
</evidence>
<dbReference type="PANTHER" id="PTHR30121">
    <property type="entry name" value="UNCHARACTERIZED PROTEIN YJGR-RELATED"/>
    <property type="match status" value="1"/>
</dbReference>
<evidence type="ECO:0000259" key="2">
    <source>
        <dbReference type="Pfam" id="PF05872"/>
    </source>
</evidence>
<keyword evidence="1" id="KW-0812">Transmembrane</keyword>
<dbReference type="AlphaFoldDB" id="A0A371QWJ7"/>
<dbReference type="Proteomes" id="UP000256877">
    <property type="component" value="Unassembled WGS sequence"/>
</dbReference>
<dbReference type="InterPro" id="IPR051162">
    <property type="entry name" value="T4SS_component"/>
</dbReference>
<accession>A0A371QWJ7</accession>
<dbReference type="SUPFAM" id="SSF52540">
    <property type="entry name" value="P-loop containing nucleoside triphosphate hydrolases"/>
    <property type="match status" value="1"/>
</dbReference>
<name>A0A371QWJ7_9CREN</name>
<proteinExistence type="predicted"/>
<dbReference type="EMBL" id="NMUF01000080">
    <property type="protein sequence ID" value="RFA94573.1"/>
    <property type="molecule type" value="Genomic_DNA"/>
</dbReference>
<gene>
    <name evidence="3" type="ORF">CGL52_14200</name>
</gene>
<protein>
    <recommendedName>
        <fullName evidence="2">Helicase HerA-like C-terminal domain-containing protein</fullName>
    </recommendedName>
</protein>
<dbReference type="Pfam" id="PF05872">
    <property type="entry name" value="HerA_C"/>
    <property type="match status" value="1"/>
</dbReference>
<organism evidence="3 4">
    <name type="scientific">Pyrobaculum aerophilum</name>
    <dbReference type="NCBI Taxonomy" id="13773"/>
    <lineage>
        <taxon>Archaea</taxon>
        <taxon>Thermoproteota</taxon>
        <taxon>Thermoprotei</taxon>
        <taxon>Thermoproteales</taxon>
        <taxon>Thermoproteaceae</taxon>
        <taxon>Pyrobaculum</taxon>
    </lineage>
</organism>
<dbReference type="Gene3D" id="3.40.50.300">
    <property type="entry name" value="P-loop containing nucleotide triphosphate hydrolases"/>
    <property type="match status" value="1"/>
</dbReference>
<dbReference type="InterPro" id="IPR033186">
    <property type="entry name" value="HerA_C"/>
</dbReference>
<feature type="transmembrane region" description="Helical" evidence="1">
    <location>
        <begin position="12"/>
        <end position="34"/>
    </location>
</feature>
<dbReference type="PANTHER" id="PTHR30121:SF6">
    <property type="entry name" value="SLR6007 PROTEIN"/>
    <property type="match status" value="1"/>
</dbReference>
<keyword evidence="1" id="KW-1133">Transmembrane helix</keyword>
<feature type="domain" description="Helicase HerA-like C-terminal" evidence="2">
    <location>
        <begin position="23"/>
        <end position="101"/>
    </location>
</feature>
<comment type="caution">
    <text evidence="3">The sequence shown here is derived from an EMBL/GenBank/DDBJ whole genome shotgun (WGS) entry which is preliminary data.</text>
</comment>
<keyword evidence="1" id="KW-0472">Membrane</keyword>
<reference evidence="3 4" key="1">
    <citation type="submission" date="2017-07" db="EMBL/GenBank/DDBJ databases">
        <title>Draft genome sequence of aerobic hyperthermophilic archaea, Pyrobaculum aerophilum YKB31 and YKB32.</title>
        <authorList>
            <person name="Mochizuki T."/>
            <person name="Berliner A.J."/>
            <person name="Yoshida-Takashima Y."/>
            <person name="Takaki Y."/>
            <person name="Nunoura T."/>
            <person name="Takai K."/>
        </authorList>
    </citation>
    <scope>NUCLEOTIDE SEQUENCE [LARGE SCALE GENOMIC DNA]</scope>
    <source>
        <strain evidence="3 4">YKB32</strain>
    </source>
</reference>
<sequence>MPVSGRHVVFDITALSADSAAQMLWAAVLLIYLVSKYMREKSEKLQTVIVFDEARLLSKHGVRGGETLIAMIEDLVQGGRKFGFGVWFILQLETQLPHDLVRSAALQLILGGNEMFVRGAAQTLYLEQTDVNFLLAARTPGEAALGGQPMAMGLLRMAPRNIKYHVYIPLDTRLKPQR</sequence>
<evidence type="ECO:0000313" key="4">
    <source>
        <dbReference type="Proteomes" id="UP000256877"/>
    </source>
</evidence>
<evidence type="ECO:0000313" key="3">
    <source>
        <dbReference type="EMBL" id="RFA94573.1"/>
    </source>
</evidence>
<dbReference type="InterPro" id="IPR027417">
    <property type="entry name" value="P-loop_NTPase"/>
</dbReference>